<dbReference type="NCBIfam" id="TIGR03753">
    <property type="entry name" value="blh_monoox"/>
    <property type="match status" value="1"/>
</dbReference>
<keyword evidence="2" id="KW-0503">Monooxygenase</keyword>
<comment type="function">
    <text evidence="1">Catalyzes the cleavage of beta-carotene at its central double bond (15,15') to yield two molecules of all-trans-retinal.</text>
</comment>
<dbReference type="GO" id="GO:0004497">
    <property type="term" value="F:monooxygenase activity"/>
    <property type="evidence" value="ECO:0007669"/>
    <property type="project" value="UniProtKB-KW"/>
</dbReference>
<feature type="transmembrane region" description="Helical" evidence="1">
    <location>
        <begin position="244"/>
        <end position="262"/>
    </location>
</feature>
<gene>
    <name evidence="2" type="ORF">BC961_1762</name>
</gene>
<evidence type="ECO:0000313" key="2">
    <source>
        <dbReference type="EMBL" id="RMA76047.1"/>
    </source>
</evidence>
<dbReference type="AlphaFoldDB" id="A0A3L9ZUK4"/>
<comment type="subcellular location">
    <subcellularLocation>
        <location evidence="1">Cell membrane</location>
        <topology evidence="1">Multi-pass membrane protein</topology>
    </subcellularLocation>
</comment>
<keyword evidence="1" id="KW-1003">Cell membrane</keyword>
<feature type="transmembrane region" description="Helical" evidence="1">
    <location>
        <begin position="29"/>
        <end position="48"/>
    </location>
</feature>
<comment type="caution">
    <text evidence="1">Lacks conserved residue(s) required for the propagation of feature annotation.</text>
</comment>
<sequence>MKNYTNIAIVASFFALWMDSFLSDKHQVIMGFMLIFSFGILHGANDLLLIKNISAENKSNSWLKIFTYYVIIVLAGILIFYLIPLFALLLFIIVSANHFGEQQWQNLDNHIPKSLLLLYQSLYGLIILLLLFNFHSEQVQGIIETITQTTISTEIFLISLQISTALFLSMSVYFFWKIEKIRKKILLELFFLVVFSILFKSSSLIWGFAIYFVIWHSIPSIIDQIKFLNKSFTFQNFFSYCKSAGAYWLVSIIGISIIYYFYQDEELFNALFFSFLAAITFPHTLVINKMFGQKNALE</sequence>
<comment type="caution">
    <text evidence="2">The sequence shown here is derived from an EMBL/GenBank/DDBJ whole genome shotgun (WGS) entry which is preliminary data.</text>
</comment>
<evidence type="ECO:0000256" key="1">
    <source>
        <dbReference type="HAMAP-Rule" id="MF_02093"/>
    </source>
</evidence>
<name>A0A3L9ZUK4_9FLAO</name>
<protein>
    <recommendedName>
        <fullName evidence="1">Probable beta-carotene 15,15'-dioxygenase</fullName>
        <ecNumber evidence="1">1.13.11.63</ecNumber>
    </recommendedName>
</protein>
<organism evidence="2 3">
    <name type="scientific">Flavobacterium weaverense</name>
    <dbReference type="NCBI Taxonomy" id="271156"/>
    <lineage>
        <taxon>Bacteria</taxon>
        <taxon>Pseudomonadati</taxon>
        <taxon>Bacteroidota</taxon>
        <taxon>Flavobacteriia</taxon>
        <taxon>Flavobacteriales</taxon>
        <taxon>Flavobacteriaceae</taxon>
        <taxon>Flavobacterium</taxon>
    </lineage>
</organism>
<feature type="transmembrane region" description="Helical" evidence="1">
    <location>
        <begin position="155"/>
        <end position="176"/>
    </location>
</feature>
<keyword evidence="1" id="KW-0812">Transmembrane</keyword>
<comment type="similarity">
    <text evidence="1">Belongs to the Brp/Blh beta-carotene diooxygenase family.</text>
</comment>
<keyword evidence="1" id="KW-0408">Iron</keyword>
<dbReference type="GO" id="GO:0016121">
    <property type="term" value="P:carotene catabolic process"/>
    <property type="evidence" value="ECO:0007669"/>
    <property type="project" value="UniProtKB-UniRule"/>
</dbReference>
<keyword evidence="1" id="KW-0223">Dioxygenase</keyword>
<reference evidence="2 3" key="1">
    <citation type="submission" date="2018-10" db="EMBL/GenBank/DDBJ databases">
        <title>Genomic Encyclopedia of Archaeal and Bacterial Type Strains, Phase II (KMG-II): from individual species to whole genera.</title>
        <authorList>
            <person name="Goeker M."/>
        </authorList>
    </citation>
    <scope>NUCLEOTIDE SEQUENCE [LARGE SCALE GENOMIC DNA]</scope>
    <source>
        <strain evidence="2 3">DSM 19727</strain>
    </source>
</reference>
<dbReference type="HAMAP" id="MF_02093">
    <property type="entry name" value="Beta_carotene_diox"/>
    <property type="match status" value="1"/>
</dbReference>
<accession>A0A3L9ZUK4</accession>
<dbReference type="GO" id="GO:0005506">
    <property type="term" value="F:iron ion binding"/>
    <property type="evidence" value="ECO:0007669"/>
    <property type="project" value="UniProtKB-UniRule"/>
</dbReference>
<proteinExistence type="inferred from homology"/>
<dbReference type="EMBL" id="REFH01000009">
    <property type="protein sequence ID" value="RMA76047.1"/>
    <property type="molecule type" value="Genomic_DNA"/>
</dbReference>
<keyword evidence="1" id="KW-0472">Membrane</keyword>
<evidence type="ECO:0000313" key="3">
    <source>
        <dbReference type="Proteomes" id="UP000280368"/>
    </source>
</evidence>
<comment type="cofactor">
    <cofactor evidence="1">
        <name>Fe(2+)</name>
        <dbReference type="ChEBI" id="CHEBI:29033"/>
    </cofactor>
</comment>
<dbReference type="Pfam" id="PF15461">
    <property type="entry name" value="BCD"/>
    <property type="match status" value="1"/>
</dbReference>
<dbReference type="GO" id="GO:0005886">
    <property type="term" value="C:plasma membrane"/>
    <property type="evidence" value="ECO:0007669"/>
    <property type="project" value="UniProtKB-SubCell"/>
</dbReference>
<dbReference type="InterPro" id="IPR022270">
    <property type="entry name" value="Blh_diox"/>
</dbReference>
<comment type="catalytic activity">
    <reaction evidence="1">
        <text>all-trans-beta-carotene + O2 = 2 all-trans-retinal</text>
        <dbReference type="Rhea" id="RHEA:32887"/>
        <dbReference type="ChEBI" id="CHEBI:15379"/>
        <dbReference type="ChEBI" id="CHEBI:17579"/>
        <dbReference type="ChEBI" id="CHEBI:17898"/>
        <dbReference type="EC" id="1.13.11.63"/>
    </reaction>
</comment>
<keyword evidence="1" id="KW-0560">Oxidoreductase</keyword>
<keyword evidence="1" id="KW-1133">Transmembrane helix</keyword>
<dbReference type="EC" id="1.13.11.63" evidence="1"/>
<dbReference type="Proteomes" id="UP000280368">
    <property type="component" value="Unassembled WGS sequence"/>
</dbReference>
<feature type="transmembrane region" description="Helical" evidence="1">
    <location>
        <begin position="68"/>
        <end position="94"/>
    </location>
</feature>
<keyword evidence="1" id="KW-0479">Metal-binding</keyword>
<feature type="transmembrane region" description="Helical" evidence="1">
    <location>
        <begin position="115"/>
        <end position="135"/>
    </location>
</feature>
<dbReference type="GO" id="GO:0010436">
    <property type="term" value="F:carotenoid dioxygenase activity"/>
    <property type="evidence" value="ECO:0007669"/>
    <property type="project" value="UniProtKB-UniRule"/>
</dbReference>
<dbReference type="GO" id="GO:0003834">
    <property type="term" value="F:beta-carotene 15,15'-dioxygenase activity"/>
    <property type="evidence" value="ECO:0007669"/>
    <property type="project" value="UniProtKB-EC"/>
</dbReference>
<feature type="transmembrane region" description="Helical" evidence="1">
    <location>
        <begin position="268"/>
        <end position="287"/>
    </location>
</feature>
<dbReference type="RefSeq" id="WP_121925414.1">
    <property type="nucleotide sequence ID" value="NZ_CBCSGA010000003.1"/>
</dbReference>
<dbReference type="OrthoDB" id="945227at2"/>
<keyword evidence="3" id="KW-1185">Reference proteome</keyword>